<comment type="subcellular location">
    <subcellularLocation>
        <location evidence="1">Endomembrane system</location>
        <topology evidence="1">Multi-pass membrane protein</topology>
    </subcellularLocation>
</comment>
<evidence type="ECO:0000256" key="8">
    <source>
        <dbReference type="ARBA" id="ARBA00023065"/>
    </source>
</evidence>
<feature type="transmembrane region" description="Helical" evidence="11">
    <location>
        <begin position="230"/>
        <end position="254"/>
    </location>
</feature>
<keyword evidence="6" id="KW-1278">Translocase</keyword>
<reference evidence="12 13" key="1">
    <citation type="submission" date="2018-03" db="EMBL/GenBank/DDBJ databases">
        <authorList>
            <person name="Fogelqvist J."/>
        </authorList>
    </citation>
    <scope>NUCLEOTIDE SEQUENCE [LARGE SCALE GENOMIC DNA]</scope>
</reference>
<feature type="transmembrane region" description="Helical" evidence="11">
    <location>
        <begin position="402"/>
        <end position="424"/>
    </location>
</feature>
<evidence type="ECO:0000256" key="1">
    <source>
        <dbReference type="ARBA" id="ARBA00004127"/>
    </source>
</evidence>
<feature type="region of interest" description="Disordered" evidence="10">
    <location>
        <begin position="1"/>
        <end position="27"/>
    </location>
</feature>
<dbReference type="GO" id="GO:0016020">
    <property type="term" value="C:membrane"/>
    <property type="evidence" value="ECO:0007669"/>
    <property type="project" value="InterPro"/>
</dbReference>
<feature type="transmembrane region" description="Helical" evidence="11">
    <location>
        <begin position="62"/>
        <end position="81"/>
    </location>
</feature>
<feature type="transmembrane region" description="Helical" evidence="11">
    <location>
        <begin position="692"/>
        <end position="710"/>
    </location>
</feature>
<dbReference type="PIRSF" id="PIRSF001265">
    <property type="entry name" value="H+-PPase"/>
    <property type="match status" value="1"/>
</dbReference>
<organism evidence="12 13">
    <name type="scientific">Plasmodiophora brassicae</name>
    <name type="common">Clubroot disease agent</name>
    <dbReference type="NCBI Taxonomy" id="37360"/>
    <lineage>
        <taxon>Eukaryota</taxon>
        <taxon>Sar</taxon>
        <taxon>Rhizaria</taxon>
        <taxon>Endomyxa</taxon>
        <taxon>Phytomyxea</taxon>
        <taxon>Plasmodiophorida</taxon>
        <taxon>Plasmodiophoridae</taxon>
        <taxon>Plasmodiophora</taxon>
    </lineage>
</organism>
<protein>
    <recommendedName>
        <fullName evidence="2">H(+)-exporting diphosphatase</fullName>
        <ecNumber evidence="2">7.1.3.1</ecNumber>
    </recommendedName>
</protein>
<feature type="transmembrane region" description="Helical" evidence="11">
    <location>
        <begin position="490"/>
        <end position="507"/>
    </location>
</feature>
<dbReference type="NCBIfam" id="TIGR01104">
    <property type="entry name" value="V_PPase"/>
    <property type="match status" value="1"/>
</dbReference>
<name>A0A3P3Y6J8_PLABS</name>
<evidence type="ECO:0000256" key="4">
    <source>
        <dbReference type="ARBA" id="ARBA00022692"/>
    </source>
</evidence>
<feature type="transmembrane region" description="Helical" evidence="11">
    <location>
        <begin position="364"/>
        <end position="386"/>
    </location>
</feature>
<feature type="transmembrane region" description="Helical" evidence="11">
    <location>
        <begin position="621"/>
        <end position="640"/>
    </location>
</feature>
<dbReference type="EMBL" id="OVEO01000004">
    <property type="protein sequence ID" value="SPQ95610.1"/>
    <property type="molecule type" value="Genomic_DNA"/>
</dbReference>
<keyword evidence="9 11" id="KW-0472">Membrane</keyword>
<evidence type="ECO:0000256" key="3">
    <source>
        <dbReference type="ARBA" id="ARBA00022448"/>
    </source>
</evidence>
<feature type="transmembrane region" description="Helical" evidence="11">
    <location>
        <begin position="582"/>
        <end position="600"/>
    </location>
</feature>
<feature type="transmembrane region" description="Helical" evidence="11">
    <location>
        <begin position="141"/>
        <end position="159"/>
    </location>
</feature>
<gene>
    <name evidence="12" type="ORF">PLBR_LOCUS2825</name>
</gene>
<dbReference type="Proteomes" id="UP000290189">
    <property type="component" value="Unassembled WGS sequence"/>
</dbReference>
<dbReference type="GO" id="GO:0012505">
    <property type="term" value="C:endomembrane system"/>
    <property type="evidence" value="ECO:0007669"/>
    <property type="project" value="UniProtKB-SubCell"/>
</dbReference>
<geneLocation type="mitochondrion" evidence="12"/>
<accession>A0A3P3Y6J8</accession>
<dbReference type="HAMAP" id="MF_01129">
    <property type="entry name" value="PPase_energized_pump"/>
    <property type="match status" value="1"/>
</dbReference>
<keyword evidence="12" id="KW-0496">Mitochondrion</keyword>
<keyword evidence="8" id="KW-0406">Ion transport</keyword>
<evidence type="ECO:0000256" key="7">
    <source>
        <dbReference type="ARBA" id="ARBA00022989"/>
    </source>
</evidence>
<evidence type="ECO:0000313" key="12">
    <source>
        <dbReference type="EMBL" id="SPQ95610.1"/>
    </source>
</evidence>
<keyword evidence="4 11" id="KW-0812">Transmembrane</keyword>
<dbReference type="GO" id="GO:0004427">
    <property type="term" value="F:inorganic diphosphate phosphatase activity"/>
    <property type="evidence" value="ECO:0007669"/>
    <property type="project" value="InterPro"/>
</dbReference>
<feature type="transmembrane region" description="Helical" evidence="11">
    <location>
        <begin position="519"/>
        <end position="539"/>
    </location>
</feature>
<dbReference type="GO" id="GO:0009678">
    <property type="term" value="F:diphosphate hydrolysis-driven proton transmembrane transporter activity"/>
    <property type="evidence" value="ECO:0007669"/>
    <property type="project" value="UniProtKB-EC"/>
</dbReference>
<dbReference type="PANTHER" id="PTHR31998">
    <property type="entry name" value="K(+)-INSENSITIVE PYROPHOSPHATE-ENERGIZED PROTON PUMP"/>
    <property type="match status" value="1"/>
</dbReference>
<feature type="transmembrane region" description="Helical" evidence="11">
    <location>
        <begin position="786"/>
        <end position="806"/>
    </location>
</feature>
<dbReference type="Pfam" id="PF03030">
    <property type="entry name" value="H_PPase"/>
    <property type="match status" value="1"/>
</dbReference>
<dbReference type="NCBIfam" id="NF001960">
    <property type="entry name" value="PRK00733.3-5"/>
    <property type="match status" value="1"/>
</dbReference>
<evidence type="ECO:0000256" key="2">
    <source>
        <dbReference type="ARBA" id="ARBA00013242"/>
    </source>
</evidence>
<evidence type="ECO:0000256" key="11">
    <source>
        <dbReference type="SAM" id="Phobius"/>
    </source>
</evidence>
<keyword evidence="3" id="KW-0813">Transport</keyword>
<keyword evidence="7 11" id="KW-1133">Transmembrane helix</keyword>
<feature type="transmembrane region" description="Helical" evidence="11">
    <location>
        <begin position="171"/>
        <end position="197"/>
    </location>
</feature>
<evidence type="ECO:0000313" key="13">
    <source>
        <dbReference type="Proteomes" id="UP000290189"/>
    </source>
</evidence>
<feature type="transmembrane region" description="Helical" evidence="11">
    <location>
        <begin position="430"/>
        <end position="454"/>
    </location>
</feature>
<keyword evidence="5" id="KW-0460">Magnesium</keyword>
<proteinExistence type="inferred from homology"/>
<dbReference type="AlphaFoldDB" id="A0A3P3Y6J8"/>
<dbReference type="InterPro" id="IPR004131">
    <property type="entry name" value="PPase-energised_H-pump"/>
</dbReference>
<dbReference type="EC" id="7.1.3.1" evidence="2"/>
<feature type="transmembrane region" description="Helical" evidence="11">
    <location>
        <begin position="88"/>
        <end position="110"/>
    </location>
</feature>
<dbReference type="NCBIfam" id="NF001953">
    <property type="entry name" value="PRK00733.2-1"/>
    <property type="match status" value="1"/>
</dbReference>
<evidence type="ECO:0000256" key="5">
    <source>
        <dbReference type="ARBA" id="ARBA00022842"/>
    </source>
</evidence>
<feature type="transmembrane region" description="Helical" evidence="11">
    <location>
        <begin position="266"/>
        <end position="287"/>
    </location>
</feature>
<evidence type="ECO:0000256" key="9">
    <source>
        <dbReference type="ARBA" id="ARBA00023136"/>
    </source>
</evidence>
<evidence type="ECO:0000256" key="10">
    <source>
        <dbReference type="SAM" id="MobiDB-lite"/>
    </source>
</evidence>
<sequence>MRAPTAEFRPRTSMRAPAASTEPTYTGVNVTDDYDYESGGAPPVKHASGFSREGTPEEFDQYMFGLIGICGFCLLVGLFAVGGVGKLVVCFVMLVCAGSFAFCSYLYRWIMSKDNGTPAMRVISDAIKEGSEGFLRVQYGTVAYMSLVVAGALFTIYMFRQAHSVFVGSFTLALVTALSFLIGAFCSALAGFVGVFVSIRVNIRVAAAAARLHYPDALQLAFRGGAVSSVLSAAMCITGLCAQYVCFHLLFVVIGGIPPQQVPMLLGGYGFGASFVALFMQLGGGIYTKAADVGADMVGKVERDIPEDDPRNPAVVADLVGDNVGDCAGSMADVFESIAAEMIGTMILAGSLAYKANLETPENYVFFPLVIHALDLLISGLGIMMVRSENDREDPLASMKRAYAICIGVAVVAFFFTTRILLYTEVAPSAWWHYGMCGLVGIICSYFLVLSTQFYTDYTHSPVKKIASASATGHGTNIIAGVSVGMESTAFPVLIISASLLAAHGLGATSGLPGPTPGLFGIAIATMGMLCTAVFILSMNNFGPIADNAGGIVEMSEQTEGARKITDRLDAVGNVTKAATKGYAVGGSALACFVLFQAFLDEVNEFSRVPVEVVDIAKIEVIVGGLIGIGLVFLFTGWAIDAVGRTAQEVVWEVRRQFKANPGIMEWKVKPEYGKCVQIVTKAALREMIRPATLALTCPVVIGFVFKWIGNASGRPLLGIEVLAAFLLFGTLTGLVMAIFLDNSGGAWDNCKKLIESTGGKGSETHKAAVTGDTVGDPFKDTAGPALHVIITTMSTTALVLGPMFIGNQ</sequence>
<feature type="transmembrane region" description="Helical" evidence="11">
    <location>
        <begin position="722"/>
        <end position="741"/>
    </location>
</feature>
<evidence type="ECO:0000256" key="6">
    <source>
        <dbReference type="ARBA" id="ARBA00022967"/>
    </source>
</evidence>